<feature type="region of interest" description="Disordered" evidence="2">
    <location>
        <begin position="457"/>
        <end position="494"/>
    </location>
</feature>
<evidence type="ECO:0000259" key="4">
    <source>
        <dbReference type="Pfam" id="PF13399"/>
    </source>
</evidence>
<organism evidence="5 6">
    <name type="scientific">Parafrankia irregularis</name>
    <dbReference type="NCBI Taxonomy" id="795642"/>
    <lineage>
        <taxon>Bacteria</taxon>
        <taxon>Bacillati</taxon>
        <taxon>Actinomycetota</taxon>
        <taxon>Actinomycetes</taxon>
        <taxon>Frankiales</taxon>
        <taxon>Frankiaceae</taxon>
        <taxon>Parafrankia</taxon>
    </lineage>
</organism>
<evidence type="ECO:0000256" key="1">
    <source>
        <dbReference type="ARBA" id="ARBA00006068"/>
    </source>
</evidence>
<dbReference type="Pfam" id="PF13399">
    <property type="entry name" value="LytR_C"/>
    <property type="match status" value="1"/>
</dbReference>
<dbReference type="RefSeq" id="WP_091274165.1">
    <property type="nucleotide sequence ID" value="NZ_FAOZ01000005.1"/>
</dbReference>
<dbReference type="InterPro" id="IPR004474">
    <property type="entry name" value="LytR_CpsA_psr"/>
</dbReference>
<reference evidence="6" key="1">
    <citation type="submission" date="2015-11" db="EMBL/GenBank/DDBJ databases">
        <authorList>
            <person name="Varghese N."/>
        </authorList>
    </citation>
    <scope>NUCLEOTIDE SEQUENCE [LARGE SCALE GENOMIC DNA]</scope>
    <source>
        <strain evidence="6">DSM 45899</strain>
    </source>
</reference>
<proteinExistence type="inferred from homology"/>
<evidence type="ECO:0000313" key="6">
    <source>
        <dbReference type="Proteomes" id="UP000198802"/>
    </source>
</evidence>
<dbReference type="Pfam" id="PF03816">
    <property type="entry name" value="LytR_cpsA_psr"/>
    <property type="match status" value="1"/>
</dbReference>
<dbReference type="NCBIfam" id="TIGR00350">
    <property type="entry name" value="lytR_cpsA_psr"/>
    <property type="match status" value="1"/>
</dbReference>
<keyword evidence="6" id="KW-1185">Reference proteome</keyword>
<feature type="domain" description="Cell envelope-related transcriptional attenuator" evidence="3">
    <location>
        <begin position="71"/>
        <end position="238"/>
    </location>
</feature>
<dbReference type="InterPro" id="IPR027381">
    <property type="entry name" value="LytR/CpsA/Psr_C"/>
</dbReference>
<dbReference type="Proteomes" id="UP000198802">
    <property type="component" value="Unassembled WGS sequence"/>
</dbReference>
<dbReference type="PANTHER" id="PTHR33392:SF6">
    <property type="entry name" value="POLYISOPRENYL-TEICHOIC ACID--PEPTIDOGLYCAN TEICHOIC ACID TRANSFERASE TAGU"/>
    <property type="match status" value="1"/>
</dbReference>
<dbReference type="Gene3D" id="3.40.630.190">
    <property type="entry name" value="LCP protein"/>
    <property type="match status" value="1"/>
</dbReference>
<sequence>MTLGILSVLVFIVTASGWAFYTYVNENTDRVNLSLGSDRPEQTEGATNYLIVGTDSRANSGGAYGDVEGQRSDTTILVHFSEDETVTMLSFPRDTYVQIPKYTDSAGKVHAAHKNKFNSAISDGGPSLLVRTVESLTNLRIDHYVSMDLEGFKAITDAIGGVDVCVLPSTFKEYVSENGRTSRNTNDPMSGFVGGPGTVHVNGEQALAFVRQRHGLPGGDLDRIHRQQQFMGAVFHKVIGGGVLKSPSKLEGLISTATGALTLDDSTEIMDLRKLASRLTGIASGGIAMQTLPTHAPGPTEGGNERGEILIGGQRVSVQLYNPADLEKIIAPLGGSTGVATTGTGSAAMTVQVFNGTKIAGLAAGAVDELTAKGYQATNAGNTTDSSNYVTSRVRYGAGMQDAATALQALVPGARLESDASITGLQLILGTSFDGLTDAPVTAPSAAAQSTVAHAGSAAATGPGTQAPADAGGSAGAAAPAPEAAAPTAPNCTY</sequence>
<comment type="similarity">
    <text evidence="1">Belongs to the LytR/CpsA/Psr (LCP) family.</text>
</comment>
<accession>A0A0S4QLW3</accession>
<dbReference type="AlphaFoldDB" id="A0A0S4QLW3"/>
<feature type="domain" description="LytR/CpsA/Psr regulator C-terminal" evidence="4">
    <location>
        <begin position="349"/>
        <end position="433"/>
    </location>
</feature>
<evidence type="ECO:0000256" key="2">
    <source>
        <dbReference type="SAM" id="MobiDB-lite"/>
    </source>
</evidence>
<name>A0A0S4QLW3_9ACTN</name>
<dbReference type="PANTHER" id="PTHR33392">
    <property type="entry name" value="POLYISOPRENYL-TEICHOIC ACID--PEPTIDOGLYCAN TEICHOIC ACID TRANSFERASE TAGU"/>
    <property type="match status" value="1"/>
</dbReference>
<dbReference type="InterPro" id="IPR050922">
    <property type="entry name" value="LytR/CpsA/Psr_CW_biosynth"/>
</dbReference>
<dbReference type="EMBL" id="FAOZ01000005">
    <property type="protein sequence ID" value="CUU55526.1"/>
    <property type="molecule type" value="Genomic_DNA"/>
</dbReference>
<dbReference type="Gene3D" id="3.30.70.2390">
    <property type="match status" value="1"/>
</dbReference>
<protein>
    <submittedName>
        <fullName evidence="5">Cell envelope-related function transcriptional attenuator common domain-containing protein</fullName>
    </submittedName>
</protein>
<evidence type="ECO:0000259" key="3">
    <source>
        <dbReference type="Pfam" id="PF03816"/>
    </source>
</evidence>
<evidence type="ECO:0000313" key="5">
    <source>
        <dbReference type="EMBL" id="CUU55526.1"/>
    </source>
</evidence>
<gene>
    <name evidence="5" type="ORF">Ga0074812_105178</name>
</gene>